<protein>
    <submittedName>
        <fullName evidence="1">Uncharacterized protein</fullName>
    </submittedName>
</protein>
<evidence type="ECO:0000313" key="1">
    <source>
        <dbReference type="EMBL" id="CDW36849.1"/>
    </source>
</evidence>
<name>A0A0K2UF73_LEPSM</name>
<reference evidence="1" key="1">
    <citation type="submission" date="2014-05" db="EMBL/GenBank/DDBJ databases">
        <authorList>
            <person name="Chronopoulou M."/>
        </authorList>
    </citation>
    <scope>NUCLEOTIDE SEQUENCE</scope>
    <source>
        <tissue evidence="1">Whole organism</tissue>
    </source>
</reference>
<sequence>MAPETINPDSNFFKYKNIYSYC</sequence>
<proteinExistence type="predicted"/>
<dbReference type="EMBL" id="HACA01019488">
    <property type="protein sequence ID" value="CDW36849.1"/>
    <property type="molecule type" value="Transcribed_RNA"/>
</dbReference>
<organism evidence="1">
    <name type="scientific">Lepeophtheirus salmonis</name>
    <name type="common">Salmon louse</name>
    <name type="synonym">Caligus salmonis</name>
    <dbReference type="NCBI Taxonomy" id="72036"/>
    <lineage>
        <taxon>Eukaryota</taxon>
        <taxon>Metazoa</taxon>
        <taxon>Ecdysozoa</taxon>
        <taxon>Arthropoda</taxon>
        <taxon>Crustacea</taxon>
        <taxon>Multicrustacea</taxon>
        <taxon>Hexanauplia</taxon>
        <taxon>Copepoda</taxon>
        <taxon>Siphonostomatoida</taxon>
        <taxon>Caligidae</taxon>
        <taxon>Lepeophtheirus</taxon>
    </lineage>
</organism>
<accession>A0A0K2UF73</accession>
<dbReference type="AlphaFoldDB" id="A0A0K2UF73"/>